<proteinExistence type="predicted"/>
<protein>
    <submittedName>
        <fullName evidence="1">Uncharacterized protein</fullName>
    </submittedName>
</protein>
<dbReference type="SUPFAM" id="SSF54495">
    <property type="entry name" value="UBC-like"/>
    <property type="match status" value="1"/>
</dbReference>
<dbReference type="InterPro" id="IPR016135">
    <property type="entry name" value="UBQ-conjugating_enzyme/RWD"/>
</dbReference>
<dbReference type="AlphaFoldDB" id="X1D9A8"/>
<feature type="non-terminal residue" evidence="1">
    <location>
        <position position="89"/>
    </location>
</feature>
<gene>
    <name evidence="1" type="ORF">S01H4_55010</name>
</gene>
<dbReference type="EMBL" id="BART01031707">
    <property type="protein sequence ID" value="GAH16832.1"/>
    <property type="molecule type" value="Genomic_DNA"/>
</dbReference>
<dbReference type="Gene3D" id="3.10.110.10">
    <property type="entry name" value="Ubiquitin Conjugating Enzyme"/>
    <property type="match status" value="1"/>
</dbReference>
<name>X1D9A8_9ZZZZ</name>
<comment type="caution">
    <text evidence="1">The sequence shown here is derived from an EMBL/GenBank/DDBJ whole genome shotgun (WGS) entry which is preliminary data.</text>
</comment>
<accession>X1D9A8</accession>
<sequence>MDKQRILREAQKIAAKYSFWMVSGNIAHLYGYVYETPEKKYELEIKFDENFPSKPPQLIYHDEIKEILGDIQLNKLINWTPESNVVDII</sequence>
<reference evidence="1" key="1">
    <citation type="journal article" date="2014" name="Front. Microbiol.">
        <title>High frequency of phylogenetically diverse reductive dehalogenase-homologous genes in deep subseafloor sedimentary metagenomes.</title>
        <authorList>
            <person name="Kawai M."/>
            <person name="Futagami T."/>
            <person name="Toyoda A."/>
            <person name="Takaki Y."/>
            <person name="Nishi S."/>
            <person name="Hori S."/>
            <person name="Arai W."/>
            <person name="Tsubouchi T."/>
            <person name="Morono Y."/>
            <person name="Uchiyama I."/>
            <person name="Ito T."/>
            <person name="Fujiyama A."/>
            <person name="Inagaki F."/>
            <person name="Takami H."/>
        </authorList>
    </citation>
    <scope>NUCLEOTIDE SEQUENCE</scope>
    <source>
        <strain evidence="1">Expedition CK06-06</strain>
    </source>
</reference>
<evidence type="ECO:0000313" key="1">
    <source>
        <dbReference type="EMBL" id="GAH16832.1"/>
    </source>
</evidence>
<organism evidence="1">
    <name type="scientific">marine sediment metagenome</name>
    <dbReference type="NCBI Taxonomy" id="412755"/>
    <lineage>
        <taxon>unclassified sequences</taxon>
        <taxon>metagenomes</taxon>
        <taxon>ecological metagenomes</taxon>
    </lineage>
</organism>